<proteinExistence type="predicted"/>
<protein>
    <submittedName>
        <fullName evidence="1">Uncharacterized protein</fullName>
    </submittedName>
</protein>
<dbReference type="EMBL" id="FCOK02000001">
    <property type="protein sequence ID" value="SAL11437.1"/>
    <property type="molecule type" value="Genomic_DNA"/>
</dbReference>
<gene>
    <name evidence="1" type="ORF">AWB69_00304</name>
</gene>
<evidence type="ECO:0000313" key="2">
    <source>
        <dbReference type="Proteomes" id="UP000054683"/>
    </source>
</evidence>
<reference evidence="1 2" key="1">
    <citation type="submission" date="2016-01" db="EMBL/GenBank/DDBJ databases">
        <authorList>
            <person name="Oliw E.H."/>
        </authorList>
    </citation>
    <scope>NUCLEOTIDE SEQUENCE [LARGE SCALE GENOMIC DNA]</scope>
    <source>
        <strain evidence="1">LMG 27134</strain>
    </source>
</reference>
<sequence>MLNHEKDLSGGLPGRLPDARRIARVAGRPGLTTMPTSRRGSRLFARTRTLSRGRRNRFELRALTLAPTCGIQARPKRLSFTGDGRDVLDDPQDRAAVVSREVPDLGGDGASVFARAPAVITQKSTERAREKLGELPEPMKAGRDDAVFNPRNRFLLHLDLVGDSQLREPRGFALGCDCGADFPNQIIGGRACGFHAVSLRHIFTTRVDIFARTVTQELTSDVTI</sequence>
<name>A0A158EV76_9BURK</name>
<dbReference type="AlphaFoldDB" id="A0A158EV76"/>
<organism evidence="1 2">
    <name type="scientific">Caballeronia udeis</name>
    <dbReference type="NCBI Taxonomy" id="1232866"/>
    <lineage>
        <taxon>Bacteria</taxon>
        <taxon>Pseudomonadati</taxon>
        <taxon>Pseudomonadota</taxon>
        <taxon>Betaproteobacteria</taxon>
        <taxon>Burkholderiales</taxon>
        <taxon>Burkholderiaceae</taxon>
        <taxon>Caballeronia</taxon>
    </lineage>
</organism>
<accession>A0A158EV76</accession>
<dbReference type="Proteomes" id="UP000054683">
    <property type="component" value="Unassembled WGS sequence"/>
</dbReference>
<evidence type="ECO:0000313" key="1">
    <source>
        <dbReference type="EMBL" id="SAL11437.1"/>
    </source>
</evidence>